<dbReference type="Gene3D" id="1.10.10.10">
    <property type="entry name" value="Winged helix-like DNA-binding domain superfamily/Winged helix DNA-binding domain"/>
    <property type="match status" value="1"/>
</dbReference>
<dbReference type="EMBL" id="AP013068">
    <property type="protein sequence ID" value="BAN46235.1"/>
    <property type="molecule type" value="Genomic_DNA"/>
</dbReference>
<evidence type="ECO:0000256" key="2">
    <source>
        <dbReference type="ARBA" id="ARBA00023015"/>
    </source>
</evidence>
<protein>
    <submittedName>
        <fullName evidence="6">Putative LysR family transcriptional regulator</fullName>
    </submittedName>
</protein>
<dbReference type="Pfam" id="PF03466">
    <property type="entry name" value="LysR_substrate"/>
    <property type="match status" value="1"/>
</dbReference>
<dbReference type="eggNOG" id="COG0583">
    <property type="taxonomic scope" value="Bacteria"/>
</dbReference>
<evidence type="ECO:0000313" key="7">
    <source>
        <dbReference type="Proteomes" id="UP000015503"/>
    </source>
</evidence>
<dbReference type="InterPro" id="IPR036388">
    <property type="entry name" value="WH-like_DNA-bd_sf"/>
</dbReference>
<gene>
    <name evidence="6" type="ORF">PCA10_05030</name>
</gene>
<dbReference type="InterPro" id="IPR005119">
    <property type="entry name" value="LysR_subst-bd"/>
</dbReference>
<sequence length="311" mass="34072">MFGAAMLSQLHDLDLQLLRIFVTVVESGGFSAAQGELGIGQSTISTQMAKLETRLGFRLCERGKAGFRLTPKGEQVLAATRKLFGAIETFKGEAQGMADLLLGELRIGLSESLDDQVLQRLGAAIGRFRQRHQAVHFELISAMPAELERRLLQDRLHLAIGYFSGSQAALDYQPLFSEQQGLFCGVGHPLFQRAEVGLEDLAACDLVHHPYRFEEARQPFPSGPSSARTEQVECSLAFVLSGAHVGFLPEHVAAPWEASGQLRRLLADEAGYRVQFHLGSHRGRQPSEAQVAFVEDLLAAFAEGEPRVPKP</sequence>
<dbReference type="PATRIC" id="fig|1245471.3.peg.507"/>
<dbReference type="CDD" id="cd05466">
    <property type="entry name" value="PBP2_LTTR_substrate"/>
    <property type="match status" value="1"/>
</dbReference>
<dbReference type="AlphaFoldDB" id="S6AF15"/>
<dbReference type="Pfam" id="PF00126">
    <property type="entry name" value="HTH_1"/>
    <property type="match status" value="1"/>
</dbReference>
<keyword evidence="7" id="KW-1185">Reference proteome</keyword>
<dbReference type="PANTHER" id="PTHR30126">
    <property type="entry name" value="HTH-TYPE TRANSCRIPTIONAL REGULATOR"/>
    <property type="match status" value="1"/>
</dbReference>
<dbReference type="GO" id="GO:0003700">
    <property type="term" value="F:DNA-binding transcription factor activity"/>
    <property type="evidence" value="ECO:0007669"/>
    <property type="project" value="InterPro"/>
</dbReference>
<proteinExistence type="inferred from homology"/>
<dbReference type="SUPFAM" id="SSF53850">
    <property type="entry name" value="Periplasmic binding protein-like II"/>
    <property type="match status" value="1"/>
</dbReference>
<organism evidence="6 7">
    <name type="scientific">Metapseudomonas resinovorans NBRC 106553</name>
    <dbReference type="NCBI Taxonomy" id="1245471"/>
    <lineage>
        <taxon>Bacteria</taxon>
        <taxon>Pseudomonadati</taxon>
        <taxon>Pseudomonadota</taxon>
        <taxon>Gammaproteobacteria</taxon>
        <taxon>Pseudomonadales</taxon>
        <taxon>Pseudomonadaceae</taxon>
        <taxon>Metapseudomonas</taxon>
    </lineage>
</organism>
<dbReference type="KEGG" id="pre:PCA10_05030"/>
<evidence type="ECO:0000256" key="4">
    <source>
        <dbReference type="ARBA" id="ARBA00023163"/>
    </source>
</evidence>
<comment type="similarity">
    <text evidence="1">Belongs to the LysR transcriptional regulatory family.</text>
</comment>
<dbReference type="Proteomes" id="UP000015503">
    <property type="component" value="Chromosome"/>
</dbReference>
<keyword evidence="2" id="KW-0805">Transcription regulation</keyword>
<feature type="domain" description="HTH lysR-type" evidence="5">
    <location>
        <begin position="13"/>
        <end position="70"/>
    </location>
</feature>
<dbReference type="STRING" id="1245471.PCA10_05030"/>
<dbReference type="SUPFAM" id="SSF46785">
    <property type="entry name" value="Winged helix' DNA-binding domain"/>
    <property type="match status" value="1"/>
</dbReference>
<dbReference type="PROSITE" id="PS50931">
    <property type="entry name" value="HTH_LYSR"/>
    <property type="match status" value="1"/>
</dbReference>
<reference evidence="6 7" key="1">
    <citation type="journal article" date="2013" name="Genome Announc.">
        <title>Complete Genome Sequence of the Carbazole Degrader Pseudomonas resinovorans Strain CA10 (NBRC 106553).</title>
        <authorList>
            <person name="Shintani M."/>
            <person name="Hosoyama A."/>
            <person name="Ohji S."/>
            <person name="Tsuchikane K."/>
            <person name="Takarada H."/>
            <person name="Yamazoe A."/>
            <person name="Fujita N."/>
            <person name="Nojiri H."/>
        </authorList>
    </citation>
    <scope>NUCLEOTIDE SEQUENCE [LARGE SCALE GENOMIC DNA]</scope>
    <source>
        <strain evidence="6 7">NBRC 106553</strain>
    </source>
</reference>
<dbReference type="FunFam" id="1.10.10.10:FF:000001">
    <property type="entry name" value="LysR family transcriptional regulator"/>
    <property type="match status" value="1"/>
</dbReference>
<name>S6AF15_METRE</name>
<accession>S6AF15</accession>
<evidence type="ECO:0000256" key="3">
    <source>
        <dbReference type="ARBA" id="ARBA00023125"/>
    </source>
</evidence>
<dbReference type="InterPro" id="IPR000847">
    <property type="entry name" value="LysR_HTH_N"/>
</dbReference>
<dbReference type="Gene3D" id="3.40.190.290">
    <property type="match status" value="1"/>
</dbReference>
<evidence type="ECO:0000256" key="1">
    <source>
        <dbReference type="ARBA" id="ARBA00009437"/>
    </source>
</evidence>
<dbReference type="HOGENOM" id="CLU_039613_0_0_6"/>
<dbReference type="InterPro" id="IPR036390">
    <property type="entry name" value="WH_DNA-bd_sf"/>
</dbReference>
<keyword evidence="4" id="KW-0804">Transcription</keyword>
<dbReference type="GO" id="GO:0000976">
    <property type="term" value="F:transcription cis-regulatory region binding"/>
    <property type="evidence" value="ECO:0007669"/>
    <property type="project" value="TreeGrafter"/>
</dbReference>
<dbReference type="PANTHER" id="PTHR30126:SF98">
    <property type="entry name" value="HTH-TYPE TRANSCRIPTIONAL ACTIVATOR BAUR"/>
    <property type="match status" value="1"/>
</dbReference>
<evidence type="ECO:0000259" key="5">
    <source>
        <dbReference type="PROSITE" id="PS50931"/>
    </source>
</evidence>
<evidence type="ECO:0000313" key="6">
    <source>
        <dbReference type="EMBL" id="BAN46235.1"/>
    </source>
</evidence>
<keyword evidence="3" id="KW-0238">DNA-binding</keyword>